<dbReference type="FunFam" id="3.80.10.10:FF:000129">
    <property type="entry name" value="Leucine-rich repeat receptor-like kinase"/>
    <property type="match status" value="1"/>
</dbReference>
<accession>A0A835EU90</accession>
<dbReference type="OrthoDB" id="406235at2759"/>
<keyword evidence="10" id="KW-1185">Reference proteome</keyword>
<evidence type="ECO:0000256" key="7">
    <source>
        <dbReference type="ARBA" id="ARBA00023136"/>
    </source>
</evidence>
<dbReference type="AlphaFoldDB" id="A0A835EU90"/>
<dbReference type="Pfam" id="PF00560">
    <property type="entry name" value="LRR_1"/>
    <property type="match status" value="1"/>
</dbReference>
<evidence type="ECO:0000256" key="3">
    <source>
        <dbReference type="ARBA" id="ARBA00022692"/>
    </source>
</evidence>
<keyword evidence="7" id="KW-0472">Membrane</keyword>
<dbReference type="Proteomes" id="UP000636709">
    <property type="component" value="Unassembled WGS sequence"/>
</dbReference>
<evidence type="ECO:0000256" key="6">
    <source>
        <dbReference type="ARBA" id="ARBA00022989"/>
    </source>
</evidence>
<keyword evidence="4" id="KW-0732">Signal</keyword>
<evidence type="ECO:0000259" key="8">
    <source>
        <dbReference type="Pfam" id="PF08263"/>
    </source>
</evidence>
<keyword evidence="2" id="KW-0433">Leucine-rich repeat</keyword>
<comment type="caution">
    <text evidence="9">The sequence shown here is derived from an EMBL/GenBank/DDBJ whole genome shotgun (WGS) entry which is preliminary data.</text>
</comment>
<dbReference type="Gene3D" id="3.80.10.10">
    <property type="entry name" value="Ribonuclease Inhibitor"/>
    <property type="match status" value="1"/>
</dbReference>
<dbReference type="InterPro" id="IPR001611">
    <property type="entry name" value="Leu-rich_rpt"/>
</dbReference>
<evidence type="ECO:0000256" key="5">
    <source>
        <dbReference type="ARBA" id="ARBA00022737"/>
    </source>
</evidence>
<keyword evidence="3" id="KW-0812">Transmembrane</keyword>
<reference evidence="9" key="1">
    <citation type="submission" date="2020-07" db="EMBL/GenBank/DDBJ databases">
        <title>Genome sequence and genetic diversity analysis of an under-domesticated orphan crop, white fonio (Digitaria exilis).</title>
        <authorList>
            <person name="Bennetzen J.L."/>
            <person name="Chen S."/>
            <person name="Ma X."/>
            <person name="Wang X."/>
            <person name="Yssel A.E.J."/>
            <person name="Chaluvadi S.R."/>
            <person name="Johnson M."/>
            <person name="Gangashetty P."/>
            <person name="Hamidou F."/>
            <person name="Sanogo M.D."/>
            <person name="Zwaenepoel A."/>
            <person name="Wallace J."/>
            <person name="Van De Peer Y."/>
            <person name="Van Deynze A."/>
        </authorList>
    </citation>
    <scope>NUCLEOTIDE SEQUENCE</scope>
    <source>
        <tissue evidence="9">Leaves</tissue>
    </source>
</reference>
<dbReference type="EMBL" id="JACEFO010001730">
    <property type="protein sequence ID" value="KAF8715956.1"/>
    <property type="molecule type" value="Genomic_DNA"/>
</dbReference>
<dbReference type="PANTHER" id="PTHR47988">
    <property type="entry name" value="SOMATIC EMBRYOGENESIS RECEPTOR KINASE 1"/>
    <property type="match status" value="1"/>
</dbReference>
<dbReference type="InterPro" id="IPR013210">
    <property type="entry name" value="LRR_N_plant-typ"/>
</dbReference>
<name>A0A835EU90_9POAL</name>
<keyword evidence="6" id="KW-1133">Transmembrane helix</keyword>
<dbReference type="InterPro" id="IPR032675">
    <property type="entry name" value="LRR_dom_sf"/>
</dbReference>
<organism evidence="9 10">
    <name type="scientific">Digitaria exilis</name>
    <dbReference type="NCBI Taxonomy" id="1010633"/>
    <lineage>
        <taxon>Eukaryota</taxon>
        <taxon>Viridiplantae</taxon>
        <taxon>Streptophyta</taxon>
        <taxon>Embryophyta</taxon>
        <taxon>Tracheophyta</taxon>
        <taxon>Spermatophyta</taxon>
        <taxon>Magnoliopsida</taxon>
        <taxon>Liliopsida</taxon>
        <taxon>Poales</taxon>
        <taxon>Poaceae</taxon>
        <taxon>PACMAD clade</taxon>
        <taxon>Panicoideae</taxon>
        <taxon>Panicodae</taxon>
        <taxon>Paniceae</taxon>
        <taxon>Anthephorinae</taxon>
        <taxon>Digitaria</taxon>
    </lineage>
</organism>
<dbReference type="Pfam" id="PF08263">
    <property type="entry name" value="LRRNT_2"/>
    <property type="match status" value="1"/>
</dbReference>
<evidence type="ECO:0000313" key="9">
    <source>
        <dbReference type="EMBL" id="KAF8715956.1"/>
    </source>
</evidence>
<dbReference type="GO" id="GO:0016020">
    <property type="term" value="C:membrane"/>
    <property type="evidence" value="ECO:0007669"/>
    <property type="project" value="UniProtKB-SubCell"/>
</dbReference>
<evidence type="ECO:0000256" key="1">
    <source>
        <dbReference type="ARBA" id="ARBA00004167"/>
    </source>
</evidence>
<evidence type="ECO:0000313" key="10">
    <source>
        <dbReference type="Proteomes" id="UP000636709"/>
    </source>
</evidence>
<gene>
    <name evidence="9" type="ORF">HU200_026921</name>
</gene>
<feature type="domain" description="Leucine-rich repeat-containing N-terminal plant-type" evidence="8">
    <location>
        <begin position="17"/>
        <end position="56"/>
    </location>
</feature>
<keyword evidence="5" id="KW-0677">Repeat</keyword>
<evidence type="ECO:0000256" key="4">
    <source>
        <dbReference type="ARBA" id="ARBA00022729"/>
    </source>
</evidence>
<evidence type="ECO:0000256" key="2">
    <source>
        <dbReference type="ARBA" id="ARBA00022614"/>
    </source>
</evidence>
<protein>
    <recommendedName>
        <fullName evidence="8">Leucine-rich repeat-containing N-terminal plant-type domain-containing protein</fullName>
    </recommendedName>
</protein>
<comment type="subcellular location">
    <subcellularLocation>
        <location evidence="1">Membrane</location>
        <topology evidence="1">Single-pass membrane protein</topology>
    </subcellularLocation>
</comment>
<sequence length="112" mass="12223">MVAAASLKPAAAGVARNTDMDALTALRNGLQDPDGVLKSWDTTLVNPCTWFYITCDGDNRVIRLDLQKKNLSGTLAPELGQMDRLQYLDLHDNRISGPIPLALGNIKSLKFL</sequence>
<dbReference type="SUPFAM" id="SSF52058">
    <property type="entry name" value="L domain-like"/>
    <property type="match status" value="1"/>
</dbReference>
<proteinExistence type="predicted"/>